<gene>
    <name evidence="3" type="ORF">ACFO4R_00545</name>
</gene>
<dbReference type="CDD" id="cd05233">
    <property type="entry name" value="SDR_c"/>
    <property type="match status" value="1"/>
</dbReference>
<protein>
    <submittedName>
        <fullName evidence="3">SDR family NAD(P)-dependent oxidoreductase</fullName>
        <ecNumber evidence="3">1.1.1.-</ecNumber>
    </submittedName>
</protein>
<dbReference type="InterPro" id="IPR020904">
    <property type="entry name" value="Sc_DH/Rdtase_CS"/>
</dbReference>
<evidence type="ECO:0000256" key="2">
    <source>
        <dbReference type="ARBA" id="ARBA00023002"/>
    </source>
</evidence>
<sequence length="248" mass="26833">MAAKYEELRGKRVVVTGGASGIGKATVQRFVEEGAKVIAFDINEEALSLTKSEIKGLAGCVTVDVSNEESVVKGFEKVDELIGGIDVLISNAGISVRKKFIDCDFAQWRRVLGINLDGMFLCCKEAVKRMMPQKSGVILMTASTNGMEGHPFYTDYNASKAGVILLGRSIALECAPYIRVNSVCPGYVLTPMQRAEYTDEMLAVVNEGIPMKRHAQPEEVAALYAFLASDEAKYITGQHIPIDGGETA</sequence>
<dbReference type="PRINTS" id="PR00080">
    <property type="entry name" value="SDRFAMILY"/>
</dbReference>
<dbReference type="EC" id="1.1.1.-" evidence="3"/>
<dbReference type="PANTHER" id="PTHR24321">
    <property type="entry name" value="DEHYDROGENASES, SHORT CHAIN"/>
    <property type="match status" value="1"/>
</dbReference>
<keyword evidence="4" id="KW-1185">Reference proteome</keyword>
<accession>A0ABV9QFZ4</accession>
<dbReference type="InterPro" id="IPR002347">
    <property type="entry name" value="SDR_fam"/>
</dbReference>
<dbReference type="GO" id="GO:0016491">
    <property type="term" value="F:oxidoreductase activity"/>
    <property type="evidence" value="ECO:0007669"/>
    <property type="project" value="UniProtKB-KW"/>
</dbReference>
<evidence type="ECO:0000256" key="1">
    <source>
        <dbReference type="ARBA" id="ARBA00006484"/>
    </source>
</evidence>
<keyword evidence="2 3" id="KW-0560">Oxidoreductase</keyword>
<proteinExistence type="inferred from homology"/>
<evidence type="ECO:0000313" key="3">
    <source>
        <dbReference type="EMBL" id="MFC4803560.1"/>
    </source>
</evidence>
<dbReference type="Gene3D" id="3.40.50.720">
    <property type="entry name" value="NAD(P)-binding Rossmann-like Domain"/>
    <property type="match status" value="1"/>
</dbReference>
<dbReference type="Proteomes" id="UP001595916">
    <property type="component" value="Unassembled WGS sequence"/>
</dbReference>
<evidence type="ECO:0000313" key="4">
    <source>
        <dbReference type="Proteomes" id="UP001595916"/>
    </source>
</evidence>
<reference evidence="4" key="1">
    <citation type="journal article" date="2019" name="Int. J. Syst. Evol. Microbiol.">
        <title>The Global Catalogue of Microorganisms (GCM) 10K type strain sequencing project: providing services to taxonomists for standard genome sequencing and annotation.</title>
        <authorList>
            <consortium name="The Broad Institute Genomics Platform"/>
            <consortium name="The Broad Institute Genome Sequencing Center for Infectious Disease"/>
            <person name="Wu L."/>
            <person name="Ma J."/>
        </authorList>
    </citation>
    <scope>NUCLEOTIDE SEQUENCE [LARGE SCALE GENOMIC DNA]</scope>
    <source>
        <strain evidence="4">CCUG 46385</strain>
    </source>
</reference>
<organism evidence="3 4">
    <name type="scientific">Filifactor villosus</name>
    <dbReference type="NCBI Taxonomy" id="29374"/>
    <lineage>
        <taxon>Bacteria</taxon>
        <taxon>Bacillati</taxon>
        <taxon>Bacillota</taxon>
        <taxon>Clostridia</taxon>
        <taxon>Peptostreptococcales</taxon>
        <taxon>Filifactoraceae</taxon>
        <taxon>Filifactor</taxon>
    </lineage>
</organism>
<dbReference type="RefSeq" id="WP_379787004.1">
    <property type="nucleotide sequence ID" value="NZ_JBHSHL010000003.1"/>
</dbReference>
<comment type="caution">
    <text evidence="3">The sequence shown here is derived from an EMBL/GenBank/DDBJ whole genome shotgun (WGS) entry which is preliminary data.</text>
</comment>
<dbReference type="NCBIfam" id="NF005559">
    <property type="entry name" value="PRK07231.1"/>
    <property type="match status" value="1"/>
</dbReference>
<dbReference type="SUPFAM" id="SSF51735">
    <property type="entry name" value="NAD(P)-binding Rossmann-fold domains"/>
    <property type="match status" value="1"/>
</dbReference>
<dbReference type="Pfam" id="PF13561">
    <property type="entry name" value="adh_short_C2"/>
    <property type="match status" value="1"/>
</dbReference>
<dbReference type="PROSITE" id="PS00061">
    <property type="entry name" value="ADH_SHORT"/>
    <property type="match status" value="1"/>
</dbReference>
<dbReference type="EMBL" id="JBHSHL010000003">
    <property type="protein sequence ID" value="MFC4803560.1"/>
    <property type="molecule type" value="Genomic_DNA"/>
</dbReference>
<comment type="similarity">
    <text evidence="1">Belongs to the short-chain dehydrogenases/reductases (SDR) family.</text>
</comment>
<dbReference type="PRINTS" id="PR00081">
    <property type="entry name" value="GDHRDH"/>
</dbReference>
<name>A0ABV9QFZ4_9FIRM</name>
<dbReference type="PANTHER" id="PTHR24321:SF8">
    <property type="entry name" value="ESTRADIOL 17-BETA-DEHYDROGENASE 8-RELATED"/>
    <property type="match status" value="1"/>
</dbReference>
<dbReference type="InterPro" id="IPR036291">
    <property type="entry name" value="NAD(P)-bd_dom_sf"/>
</dbReference>